<dbReference type="AlphaFoldDB" id="A0A1H8D5V7"/>
<protein>
    <submittedName>
        <fullName evidence="1">Uncharacterized protein</fullName>
    </submittedName>
</protein>
<sequence>MRFPNLSSQAEIDAQLRSAIPRTDAGRNLPWGPAIIGISLLIMLQTLF</sequence>
<proteinExistence type="predicted"/>
<keyword evidence="2" id="KW-1185">Reference proteome</keyword>
<reference evidence="1 2" key="1">
    <citation type="submission" date="2016-10" db="EMBL/GenBank/DDBJ databases">
        <authorList>
            <person name="de Groot N.N."/>
        </authorList>
    </citation>
    <scope>NUCLEOTIDE SEQUENCE [LARGE SCALE GENOMIC DNA]</scope>
    <source>
        <strain evidence="1 2">CGMCC 1.10836</strain>
    </source>
</reference>
<dbReference type="RefSeq" id="WP_156215086.1">
    <property type="nucleotide sequence ID" value="NZ_FOCO01000006.1"/>
</dbReference>
<dbReference type="EMBL" id="FOCO01000006">
    <property type="protein sequence ID" value="SEN02535.1"/>
    <property type="molecule type" value="Genomic_DNA"/>
</dbReference>
<organism evidence="1 2">
    <name type="scientific">Pseudorhodobacter antarcticus</name>
    <dbReference type="NCBI Taxonomy" id="1077947"/>
    <lineage>
        <taxon>Bacteria</taxon>
        <taxon>Pseudomonadati</taxon>
        <taxon>Pseudomonadota</taxon>
        <taxon>Alphaproteobacteria</taxon>
        <taxon>Rhodobacterales</taxon>
        <taxon>Paracoccaceae</taxon>
        <taxon>Pseudorhodobacter</taxon>
    </lineage>
</organism>
<dbReference type="Proteomes" id="UP000183002">
    <property type="component" value="Unassembled WGS sequence"/>
</dbReference>
<name>A0A1H8D5V7_9RHOB</name>
<evidence type="ECO:0000313" key="2">
    <source>
        <dbReference type="Proteomes" id="UP000183002"/>
    </source>
</evidence>
<accession>A0A1H8D5V7</accession>
<evidence type="ECO:0000313" key="1">
    <source>
        <dbReference type="EMBL" id="SEN02535.1"/>
    </source>
</evidence>
<gene>
    <name evidence="1" type="ORF">SAMN05216227_100684</name>
</gene>
<dbReference type="OrthoDB" id="7644995at2"/>